<feature type="compositionally biased region" description="Polar residues" evidence="2">
    <location>
        <begin position="478"/>
        <end position="491"/>
    </location>
</feature>
<feature type="compositionally biased region" description="Low complexity" evidence="2">
    <location>
        <begin position="82"/>
        <end position="95"/>
    </location>
</feature>
<gene>
    <name evidence="4" type="ORF">VKT23_005657</name>
    <name evidence="3" type="ORF">VKT23_007061</name>
</gene>
<dbReference type="Proteomes" id="UP001498398">
    <property type="component" value="Unassembled WGS sequence"/>
</dbReference>
<sequence length="633" mass="68838">MCHVAVKARISRASPTSYTQASTSMPPLPDRQALENMKRADLQKLCKDYGVKANLKTENIINLLLDTYDSKSPHSHSEQPTRRSVSTRMSSRSSTAHGRTSSVIIHDIEEEESDNGDNTPEDDRVSEPIPEPSQSQSRTRKAKDTQIRLGVGRPAAVGGKGARAITKSLSMSRSKRGKNSRTVRPMEETIPEEPEPIPEVMDDSHLEPGSSDEGMESNLEAQSVSPTQNSSNVDKRISDALQPLYQQLKVFKSEFDQVQSLKNELSQLQLKLADAQTWREKLDSLTAEVKELRQKAERVDSLTAELEHLKQTVASLPHSTTPSDEDLAGFRTPTMLKAPGPPSLTVPSVQAGPSSLAPILLGKRHRDSTSSEMTGVVEKSREDEFTESELSSRVLRPDKKRARLALEINDVASENQAGPSTSLLPAAGETARAPSFTVFSGPEPVDGSYIDPPPPTTPLPNFYGPSSPVDGTAGSPRQGATTSTQHASENQHPFGFSFVPVPPTPGADLYSFPYPEPPQSPTPAGTASPTTFRTGRERTDVFQSFGLPAPERPRSRIQSSGARPRENIVAMEDTVDPIALSSEGPSAAQESDEVSNDISVRRTMYGTELDGDTRFGDFGVEGVANEFWTKGRF</sequence>
<comment type="caution">
    <text evidence="3">The sequence shown here is derived from an EMBL/GenBank/DDBJ whole genome shotgun (WGS) entry which is preliminary data.</text>
</comment>
<keyword evidence="5" id="KW-1185">Reference proteome</keyword>
<feature type="region of interest" description="Disordered" evidence="2">
    <location>
        <begin position="361"/>
        <end position="393"/>
    </location>
</feature>
<feature type="region of interest" description="Disordered" evidence="2">
    <location>
        <begin position="69"/>
        <end position="236"/>
    </location>
</feature>
<evidence type="ECO:0000313" key="5">
    <source>
        <dbReference type="Proteomes" id="UP001498398"/>
    </source>
</evidence>
<feature type="compositionally biased region" description="Polar residues" evidence="2">
    <location>
        <begin position="219"/>
        <end position="232"/>
    </location>
</feature>
<feature type="compositionally biased region" description="Basic and acidic residues" evidence="2">
    <location>
        <begin position="69"/>
        <end position="81"/>
    </location>
</feature>
<name>A0ABR1JPZ3_9AGAR</name>
<accession>A0ABR1JPZ3</accession>
<evidence type="ECO:0000313" key="3">
    <source>
        <dbReference type="EMBL" id="KAK7463721.1"/>
    </source>
</evidence>
<evidence type="ECO:0000256" key="1">
    <source>
        <dbReference type="SAM" id="Coils"/>
    </source>
</evidence>
<dbReference type="EMBL" id="JBANRG010000009">
    <property type="protein sequence ID" value="KAK7463721.1"/>
    <property type="molecule type" value="Genomic_DNA"/>
</dbReference>
<evidence type="ECO:0000313" key="4">
    <source>
        <dbReference type="EMBL" id="KAK7465685.1"/>
    </source>
</evidence>
<feature type="coiled-coil region" evidence="1">
    <location>
        <begin position="251"/>
        <end position="312"/>
    </location>
</feature>
<organism evidence="3 5">
    <name type="scientific">Marasmiellus scandens</name>
    <dbReference type="NCBI Taxonomy" id="2682957"/>
    <lineage>
        <taxon>Eukaryota</taxon>
        <taxon>Fungi</taxon>
        <taxon>Dikarya</taxon>
        <taxon>Basidiomycota</taxon>
        <taxon>Agaricomycotina</taxon>
        <taxon>Agaricomycetes</taxon>
        <taxon>Agaricomycetidae</taxon>
        <taxon>Agaricales</taxon>
        <taxon>Marasmiineae</taxon>
        <taxon>Omphalotaceae</taxon>
        <taxon>Marasmiellus</taxon>
    </lineage>
</organism>
<protein>
    <recommendedName>
        <fullName evidence="6">SAP domain-containing protein</fullName>
    </recommendedName>
</protein>
<evidence type="ECO:0000256" key="2">
    <source>
        <dbReference type="SAM" id="MobiDB-lite"/>
    </source>
</evidence>
<reference evidence="3 5" key="1">
    <citation type="submission" date="2024-01" db="EMBL/GenBank/DDBJ databases">
        <title>A draft genome for the cacao thread blight pathogen Marasmiellus scandens.</title>
        <authorList>
            <person name="Baruah I.K."/>
            <person name="Leung J."/>
            <person name="Bukari Y."/>
            <person name="Amoako-Attah I."/>
            <person name="Meinhardt L.W."/>
            <person name="Bailey B.A."/>
            <person name="Cohen S.P."/>
        </authorList>
    </citation>
    <scope>NUCLEOTIDE SEQUENCE [LARGE SCALE GENOMIC DNA]</scope>
    <source>
        <strain evidence="3 5">GH-19</strain>
    </source>
</reference>
<feature type="region of interest" description="Disordered" evidence="2">
    <location>
        <begin position="435"/>
        <end position="499"/>
    </location>
</feature>
<proteinExistence type="predicted"/>
<dbReference type="EMBL" id="JBANRG010000006">
    <property type="protein sequence ID" value="KAK7465685.1"/>
    <property type="molecule type" value="Genomic_DNA"/>
</dbReference>
<keyword evidence="1" id="KW-0175">Coiled coil</keyword>
<evidence type="ECO:0008006" key="6">
    <source>
        <dbReference type="Google" id="ProtNLM"/>
    </source>
</evidence>